<dbReference type="Proteomes" id="UP000286947">
    <property type="component" value="Unassembled WGS sequence"/>
</dbReference>
<dbReference type="PANTHER" id="PTHR21716:SF4">
    <property type="entry name" value="TRANSMEMBRANE PROTEIN 245"/>
    <property type="match status" value="1"/>
</dbReference>
<dbReference type="GO" id="GO:0016020">
    <property type="term" value="C:membrane"/>
    <property type="evidence" value="ECO:0007669"/>
    <property type="project" value="UniProtKB-SubCell"/>
</dbReference>
<feature type="transmembrane region" description="Helical" evidence="7">
    <location>
        <begin position="242"/>
        <end position="264"/>
    </location>
</feature>
<dbReference type="EMBL" id="PQSP01000001">
    <property type="protein sequence ID" value="RUS67975.1"/>
    <property type="molecule type" value="Genomic_DNA"/>
</dbReference>
<evidence type="ECO:0000256" key="1">
    <source>
        <dbReference type="ARBA" id="ARBA00004141"/>
    </source>
</evidence>
<evidence type="ECO:0000256" key="6">
    <source>
        <dbReference type="SAM" id="MobiDB-lite"/>
    </source>
</evidence>
<evidence type="ECO:0000256" key="7">
    <source>
        <dbReference type="SAM" id="Phobius"/>
    </source>
</evidence>
<sequence length="406" mass="44741">MTRQSIEKSTFLLLLVAVSLAFLLVISNFYGAIFWALILALIFMPLHRRFLKLFGDRPNAASFASLSVCILLAIIPMILIIFAIVQECMALITSITDETTGKITITPYLDQLWAAIPDSLKEWIDRIGVEELADIRSKFEQAAASTASVVGKTLVGWGQNAFGFAVAFCVMLYLLFFLFRDGEKLAQQVVDYVPLSPSYKKHLFQKFITVVKATVKGNIVVAIIQGALGGIAFYALDVQGALLWGVLMSFLSLLPAVGASLVWGPVAIYFLATGKIGAGIFLIVFGSLVIGMVDNVLRPILVGKDTKLPDYVVLITTLGGMSLVGLNGFVIGPLIAALFIAAWGLLDQERTEEARQKEQRQQYRPRRKGRKERESEGGAAQQKQQSRDRDTQKDMPLWTDTQTPKE</sequence>
<comment type="similarity">
    <text evidence="2">Belongs to the autoinducer-2 exporter (AI-2E) (TC 2.A.86) family.</text>
</comment>
<reference evidence="8 9" key="1">
    <citation type="submission" date="2018-01" db="EMBL/GenBank/DDBJ databases">
        <title>Saezia sanguinis gen. nov., sp. nov., in the order Burkholderiales isolated from human blood.</title>
        <authorList>
            <person name="Medina-Pascual M.J."/>
            <person name="Valdezate S."/>
            <person name="Monzon S."/>
            <person name="Cuesta I."/>
            <person name="Carrasco G."/>
            <person name="Villalon P."/>
            <person name="Saez-Nieto J.A."/>
        </authorList>
    </citation>
    <scope>NUCLEOTIDE SEQUENCE [LARGE SCALE GENOMIC DNA]</scope>
    <source>
        <strain evidence="8 9">CNM695-12</strain>
    </source>
</reference>
<feature type="transmembrane region" description="Helical" evidence="7">
    <location>
        <begin position="313"/>
        <end position="346"/>
    </location>
</feature>
<feature type="region of interest" description="Disordered" evidence="6">
    <location>
        <begin position="354"/>
        <end position="406"/>
    </location>
</feature>
<evidence type="ECO:0008006" key="10">
    <source>
        <dbReference type="Google" id="ProtNLM"/>
    </source>
</evidence>
<name>A0A433SGW7_9BURK</name>
<evidence type="ECO:0000313" key="8">
    <source>
        <dbReference type="EMBL" id="RUS67975.1"/>
    </source>
</evidence>
<evidence type="ECO:0000256" key="4">
    <source>
        <dbReference type="ARBA" id="ARBA00022989"/>
    </source>
</evidence>
<evidence type="ECO:0000256" key="2">
    <source>
        <dbReference type="ARBA" id="ARBA00009773"/>
    </source>
</evidence>
<accession>A0A433SGW7</accession>
<dbReference type="InterPro" id="IPR002549">
    <property type="entry name" value="AI-2E-like"/>
</dbReference>
<feature type="transmembrane region" description="Helical" evidence="7">
    <location>
        <begin position="63"/>
        <end position="85"/>
    </location>
</feature>
<dbReference type="Pfam" id="PF01594">
    <property type="entry name" value="AI-2E_transport"/>
    <property type="match status" value="1"/>
</dbReference>
<dbReference type="AlphaFoldDB" id="A0A433SGW7"/>
<feature type="transmembrane region" description="Helical" evidence="7">
    <location>
        <begin position="276"/>
        <end position="293"/>
    </location>
</feature>
<keyword evidence="3 7" id="KW-0812">Transmembrane</keyword>
<proteinExistence type="inferred from homology"/>
<comment type="subcellular location">
    <subcellularLocation>
        <location evidence="1">Membrane</location>
        <topology evidence="1">Multi-pass membrane protein</topology>
    </subcellularLocation>
</comment>
<keyword evidence="9" id="KW-1185">Reference proteome</keyword>
<protein>
    <recommendedName>
        <fullName evidence="10">AI-2E family transporter</fullName>
    </recommendedName>
</protein>
<dbReference type="PANTHER" id="PTHR21716">
    <property type="entry name" value="TRANSMEMBRANE PROTEIN"/>
    <property type="match status" value="1"/>
</dbReference>
<organism evidence="8 9">
    <name type="scientific">Saezia sanguinis</name>
    <dbReference type="NCBI Taxonomy" id="1965230"/>
    <lineage>
        <taxon>Bacteria</taxon>
        <taxon>Pseudomonadati</taxon>
        <taxon>Pseudomonadota</taxon>
        <taxon>Betaproteobacteria</taxon>
        <taxon>Burkholderiales</taxon>
        <taxon>Saeziaceae</taxon>
        <taxon>Saezia</taxon>
    </lineage>
</organism>
<evidence type="ECO:0000256" key="5">
    <source>
        <dbReference type="ARBA" id="ARBA00023136"/>
    </source>
</evidence>
<dbReference type="OrthoDB" id="106838at2"/>
<keyword evidence="4 7" id="KW-1133">Transmembrane helix</keyword>
<gene>
    <name evidence="8" type="ORF">CUZ56_00458</name>
</gene>
<evidence type="ECO:0000313" key="9">
    <source>
        <dbReference type="Proteomes" id="UP000286947"/>
    </source>
</evidence>
<feature type="transmembrane region" description="Helical" evidence="7">
    <location>
        <begin position="215"/>
        <end position="236"/>
    </location>
</feature>
<keyword evidence="5 7" id="KW-0472">Membrane</keyword>
<comment type="caution">
    <text evidence="8">The sequence shown here is derived from an EMBL/GenBank/DDBJ whole genome shotgun (WGS) entry which is preliminary data.</text>
</comment>
<dbReference type="RefSeq" id="WP_126977794.1">
    <property type="nucleotide sequence ID" value="NZ_PQSP01000001.1"/>
</dbReference>
<feature type="transmembrane region" description="Helical" evidence="7">
    <location>
        <begin position="161"/>
        <end position="179"/>
    </location>
</feature>
<evidence type="ECO:0000256" key="3">
    <source>
        <dbReference type="ARBA" id="ARBA00022692"/>
    </source>
</evidence>